<dbReference type="InterPro" id="IPR013253">
    <property type="entry name" value="Spc7_domain"/>
</dbReference>
<dbReference type="PANTHER" id="PTHR28260:SF1">
    <property type="entry name" value="SPINDLE POLE BODY COMPONENT SPC105"/>
    <property type="match status" value="1"/>
</dbReference>
<evidence type="ECO:0000256" key="2">
    <source>
        <dbReference type="SAM" id="MobiDB-lite"/>
    </source>
</evidence>
<dbReference type="Proteomes" id="UP000053611">
    <property type="component" value="Unassembled WGS sequence"/>
</dbReference>
<feature type="compositionally biased region" description="Low complexity" evidence="2">
    <location>
        <begin position="694"/>
        <end position="703"/>
    </location>
</feature>
<dbReference type="GO" id="GO:0034501">
    <property type="term" value="P:protein localization to kinetochore"/>
    <property type="evidence" value="ECO:0007669"/>
    <property type="project" value="TreeGrafter"/>
</dbReference>
<feature type="compositionally biased region" description="Acidic residues" evidence="2">
    <location>
        <begin position="195"/>
        <end position="208"/>
    </location>
</feature>
<dbReference type="GeneID" id="28982403"/>
<dbReference type="Pfam" id="PF08317">
    <property type="entry name" value="Spc7"/>
    <property type="match status" value="1"/>
</dbReference>
<feature type="compositionally biased region" description="Polar residues" evidence="2">
    <location>
        <begin position="631"/>
        <end position="647"/>
    </location>
</feature>
<sequence>MSRASASPARRKSVGLFDRDMNRFDNNNLTLPVTKGGRKPKRGVSMGGSVDMLSETQLMRRQAKPRKSILKSAPGNMDEWDAQTFDYGATIDFGQLHHAPAAPAPGMNVNSRMSLGPRRRVSFAPNTHVRMFDQPEKKPRRKSSMLPRQFGSGSNGSSQSPSRPRISISGASSTRSSLSGPGSRTSSPRARFLGEGEEMSEASMDIESDQSYSSADDSDDILAQVQAIRPKSPVPPPAPDSSSDGIDAEGEMDMDETIIGGGIVAQRWARDASVSDSDSESDMSVGGAADGTDDEMTMDFTVALGGPMPRVPPQNALRGRASIGYSVPSAPGQQPFHPGDAVSDGESMEIEETVAYGYVNNDESTSSSDNSNLHRMGDHTATYNLDFTSVGGGIYEESAMDISMTTVHGGILSNGMNMSFTGAHGGINNSALDLTTTRAHGWTENDTSALDFTSAGGGIAYKSTSVYGAATTMMTNIFASPQKPNPSPIPDPPAKKATSVNIFAPTPGSSSITRPRSSIKPALTPFAPLSAPPIAPSPEIDPELEEEGPIVPPPRVRGGSATPARPAPGTPSRKSRVVPVGTPSFARQTSSSAQKLREAPPSTQKRAPASAQKQKRNVFGASPEPEGESLPSLSRSKSRTPSQTAASHGTAASVAKRLDFSSAVVPSTPTSASSAAPAGRTPKATPRPVAPGGSTLTTTSSTTPRATPKRPGARAPSVPPSSLKRGREDEGNAEQTDKDIHRDKRRRSSIVTPSSQSNSEATGEDTMSIEESNEISERMPVNEQREDEQSPSQEKHASVEAERNEERHLTPEPMEDRPLPSYTPIRRGTEGRGTPRRTPRRSLGPPRRSITIEQDLEVMERRPYSEAEPVDLMTHLPSQPGVEVQNVPLSAFLEMVGISWQDDLIGRKSLAARTDSLKSQFPKGHDFPLPEYVVANLESIYLSMLSWADSEITQRTQQGREILTTIDRVCSENNPPVVHDYLAADEEDRGMFESVLLQIKSVTYLRARARWYDWKQSILSEKVEPDVRGIRDDMLADAERHAAERQTIDRVLPSLRKRRDELEAELAAHRAQVEAVLACDPEEIAALREGIEEQDTELDRFRIELSGKNERNAEVEQELAALMSQGDQHTLAINAARSMCDQATVGDVMRLDAELEALQALHGWKVLRAGPRVEMLLGELELAVPVDALERATLSHKSPRGPDAGLLALAQAALVASKCTSLRDVVDTTTQLWGAARSARDELRRLALYFPVSYEVGHDTLLVSATLVLPKAQARAALNLTLGPDALTSWPEAARALPVAVKLAYGHVDAIGLRERAKETLLSADLSLAGVLFQACAEAAALYA</sequence>
<dbReference type="PANTHER" id="PTHR28260">
    <property type="entry name" value="SPINDLE POLE BODY COMPONENT SPC105"/>
    <property type="match status" value="1"/>
</dbReference>
<feature type="compositionally biased region" description="Basic and acidic residues" evidence="2">
    <location>
        <begin position="783"/>
        <end position="818"/>
    </location>
</feature>
<evidence type="ECO:0000259" key="3">
    <source>
        <dbReference type="SMART" id="SM00787"/>
    </source>
</evidence>
<dbReference type="RefSeq" id="XP_018282299.1">
    <property type="nucleotide sequence ID" value="XM_018421800.1"/>
</dbReference>
<feature type="compositionally biased region" description="Basic and acidic residues" evidence="2">
    <location>
        <begin position="725"/>
        <end position="742"/>
    </location>
</feature>
<dbReference type="InterPro" id="IPR033338">
    <property type="entry name" value="Spc105/Spc7"/>
</dbReference>
<dbReference type="SMART" id="SM00787">
    <property type="entry name" value="Spc7"/>
    <property type="match status" value="1"/>
</dbReference>
<organism evidence="4 5">
    <name type="scientific">Cutaneotrichosporon oleaginosum</name>
    <dbReference type="NCBI Taxonomy" id="879819"/>
    <lineage>
        <taxon>Eukaryota</taxon>
        <taxon>Fungi</taxon>
        <taxon>Dikarya</taxon>
        <taxon>Basidiomycota</taxon>
        <taxon>Agaricomycotina</taxon>
        <taxon>Tremellomycetes</taxon>
        <taxon>Trichosporonales</taxon>
        <taxon>Trichosporonaceae</taxon>
        <taxon>Cutaneotrichosporon</taxon>
    </lineage>
</organism>
<keyword evidence="5" id="KW-1185">Reference proteome</keyword>
<dbReference type="STRING" id="879819.A0A0J0XXP2"/>
<evidence type="ECO:0000313" key="4">
    <source>
        <dbReference type="EMBL" id="KLT45808.1"/>
    </source>
</evidence>
<reference evidence="4 5" key="1">
    <citation type="submission" date="2015-03" db="EMBL/GenBank/DDBJ databases">
        <title>Genomics and transcriptomics of the oil-accumulating basidiomycete yeast T. oleaginosus allow insights into substrate utilization and the diverse evolutionary trajectories of mating systems in fungi.</title>
        <authorList>
            <consortium name="DOE Joint Genome Institute"/>
            <person name="Kourist R."/>
            <person name="Kracht O."/>
            <person name="Bracharz F."/>
            <person name="Lipzen A."/>
            <person name="Nolan M."/>
            <person name="Ohm R."/>
            <person name="Grigoriev I."/>
            <person name="Sun S."/>
            <person name="Heitman J."/>
            <person name="Bruck T."/>
            <person name="Nowrousian M."/>
        </authorList>
    </citation>
    <scope>NUCLEOTIDE SEQUENCE [LARGE SCALE GENOMIC DNA]</scope>
    <source>
        <strain evidence="4 5">IBC0246</strain>
    </source>
</reference>
<dbReference type="GO" id="GO:1990758">
    <property type="term" value="P:mitotic sister chromatid biorientation"/>
    <property type="evidence" value="ECO:0007669"/>
    <property type="project" value="TreeGrafter"/>
</dbReference>
<evidence type="ECO:0000313" key="5">
    <source>
        <dbReference type="Proteomes" id="UP000053611"/>
    </source>
</evidence>
<dbReference type="Pfam" id="PF18210">
    <property type="entry name" value="Knl1_RWD_C"/>
    <property type="match status" value="1"/>
</dbReference>
<dbReference type="GO" id="GO:0007094">
    <property type="term" value="P:mitotic spindle assembly checkpoint signaling"/>
    <property type="evidence" value="ECO:0007669"/>
    <property type="project" value="TreeGrafter"/>
</dbReference>
<accession>A0A0J0XXP2</accession>
<feature type="region of interest" description="Disordered" evidence="2">
    <location>
        <begin position="478"/>
        <end position="852"/>
    </location>
</feature>
<feature type="region of interest" description="Disordered" evidence="2">
    <location>
        <begin position="269"/>
        <end position="295"/>
    </location>
</feature>
<name>A0A0J0XXP2_9TREE</name>
<dbReference type="InterPro" id="IPR040850">
    <property type="entry name" value="Knl1_RWD_C"/>
</dbReference>
<feature type="region of interest" description="Disordered" evidence="2">
    <location>
        <begin position="1"/>
        <end position="48"/>
    </location>
</feature>
<feature type="compositionally biased region" description="Polar residues" evidence="2">
    <location>
        <begin position="749"/>
        <end position="761"/>
    </location>
</feature>
<evidence type="ECO:0000256" key="1">
    <source>
        <dbReference type="SAM" id="Coils"/>
    </source>
</evidence>
<feature type="compositionally biased region" description="Pro residues" evidence="2">
    <location>
        <begin position="483"/>
        <end position="492"/>
    </location>
</feature>
<keyword evidence="1" id="KW-0175">Coiled coil</keyword>
<dbReference type="GO" id="GO:0000776">
    <property type="term" value="C:kinetochore"/>
    <property type="evidence" value="ECO:0007669"/>
    <property type="project" value="TreeGrafter"/>
</dbReference>
<gene>
    <name evidence="4" type="ORF">CC85DRAFT_281965</name>
</gene>
<feature type="compositionally biased region" description="Polar residues" evidence="2">
    <location>
        <begin position="507"/>
        <end position="516"/>
    </location>
</feature>
<feature type="compositionally biased region" description="Polar residues" evidence="2">
    <location>
        <begin position="585"/>
        <end position="594"/>
    </location>
</feature>
<feature type="compositionally biased region" description="Low complexity" evidence="2">
    <location>
        <begin position="661"/>
        <end position="678"/>
    </location>
</feature>
<feature type="region of interest" description="Disordered" evidence="2">
    <location>
        <begin position="119"/>
        <end position="249"/>
    </location>
</feature>
<feature type="domain" description="Spc7 kinetochore protein" evidence="3">
    <location>
        <begin position="870"/>
        <end position="1187"/>
    </location>
</feature>
<dbReference type="EMBL" id="KQ087179">
    <property type="protein sequence ID" value="KLT45808.1"/>
    <property type="molecule type" value="Genomic_DNA"/>
</dbReference>
<feature type="coiled-coil region" evidence="1">
    <location>
        <begin position="1052"/>
        <end position="1125"/>
    </location>
</feature>
<protein>
    <recommendedName>
        <fullName evidence="3">Spc7 kinetochore protein domain-containing protein</fullName>
    </recommendedName>
</protein>
<proteinExistence type="predicted"/>
<feature type="compositionally biased region" description="Low complexity" evidence="2">
    <location>
        <begin position="151"/>
        <end position="191"/>
    </location>
</feature>
<dbReference type="OrthoDB" id="5592879at2759"/>